<reference evidence="8" key="1">
    <citation type="journal article" date="2019" name="Int. J. Syst. Evol. Microbiol.">
        <title>The Global Catalogue of Microorganisms (GCM) 10K type strain sequencing project: providing services to taxonomists for standard genome sequencing and annotation.</title>
        <authorList>
            <consortium name="The Broad Institute Genomics Platform"/>
            <consortium name="The Broad Institute Genome Sequencing Center for Infectious Disease"/>
            <person name="Wu L."/>
            <person name="Ma J."/>
        </authorList>
    </citation>
    <scope>NUCLEOTIDE SEQUENCE [LARGE SCALE GENOMIC DNA]</scope>
    <source>
        <strain evidence="8">KCTC 42730</strain>
    </source>
</reference>
<gene>
    <name evidence="7" type="ORF">ACFOEE_03240</name>
</gene>
<keyword evidence="3 6" id="KW-0812">Transmembrane</keyword>
<dbReference type="Proteomes" id="UP001595453">
    <property type="component" value="Unassembled WGS sequence"/>
</dbReference>
<comment type="subcellular location">
    <subcellularLocation>
        <location evidence="1">Cell membrane</location>
        <topology evidence="1">Multi-pass membrane protein</topology>
    </subcellularLocation>
</comment>
<evidence type="ECO:0000256" key="5">
    <source>
        <dbReference type="ARBA" id="ARBA00023136"/>
    </source>
</evidence>
<dbReference type="EMBL" id="JBHRSD010000006">
    <property type="protein sequence ID" value="MFC3031537.1"/>
    <property type="molecule type" value="Genomic_DNA"/>
</dbReference>
<comment type="caution">
    <text evidence="7">The sequence shown here is derived from an EMBL/GenBank/DDBJ whole genome shotgun (WGS) entry which is preliminary data.</text>
</comment>
<evidence type="ECO:0000256" key="3">
    <source>
        <dbReference type="ARBA" id="ARBA00022692"/>
    </source>
</evidence>
<evidence type="ECO:0000256" key="2">
    <source>
        <dbReference type="ARBA" id="ARBA00022475"/>
    </source>
</evidence>
<keyword evidence="2" id="KW-1003">Cell membrane</keyword>
<evidence type="ECO:0000256" key="6">
    <source>
        <dbReference type="SAM" id="Phobius"/>
    </source>
</evidence>
<evidence type="ECO:0000256" key="4">
    <source>
        <dbReference type="ARBA" id="ARBA00022989"/>
    </source>
</evidence>
<keyword evidence="8" id="KW-1185">Reference proteome</keyword>
<feature type="transmembrane region" description="Helical" evidence="6">
    <location>
        <begin position="178"/>
        <end position="195"/>
    </location>
</feature>
<dbReference type="InterPro" id="IPR001123">
    <property type="entry name" value="LeuE-type"/>
</dbReference>
<dbReference type="RefSeq" id="WP_377120860.1">
    <property type="nucleotide sequence ID" value="NZ_JBHRSD010000006.1"/>
</dbReference>
<feature type="transmembrane region" description="Helical" evidence="6">
    <location>
        <begin position="138"/>
        <end position="166"/>
    </location>
</feature>
<dbReference type="PANTHER" id="PTHR30086:SF20">
    <property type="entry name" value="ARGININE EXPORTER PROTEIN ARGO-RELATED"/>
    <property type="match status" value="1"/>
</dbReference>
<feature type="transmembrane region" description="Helical" evidence="6">
    <location>
        <begin position="37"/>
        <end position="64"/>
    </location>
</feature>
<evidence type="ECO:0000256" key="1">
    <source>
        <dbReference type="ARBA" id="ARBA00004651"/>
    </source>
</evidence>
<organism evidence="7 8">
    <name type="scientific">Pseudoalteromonas fenneropenaei</name>
    <dbReference type="NCBI Taxonomy" id="1737459"/>
    <lineage>
        <taxon>Bacteria</taxon>
        <taxon>Pseudomonadati</taxon>
        <taxon>Pseudomonadota</taxon>
        <taxon>Gammaproteobacteria</taxon>
        <taxon>Alteromonadales</taxon>
        <taxon>Pseudoalteromonadaceae</taxon>
        <taxon>Pseudoalteromonas</taxon>
    </lineage>
</organism>
<feature type="transmembrane region" description="Helical" evidence="6">
    <location>
        <begin position="76"/>
        <end position="95"/>
    </location>
</feature>
<protein>
    <submittedName>
        <fullName evidence="7">LysE family translocator</fullName>
    </submittedName>
</protein>
<evidence type="ECO:0000313" key="7">
    <source>
        <dbReference type="EMBL" id="MFC3031537.1"/>
    </source>
</evidence>
<keyword evidence="5 6" id="KW-0472">Membrane</keyword>
<dbReference type="Pfam" id="PF01810">
    <property type="entry name" value="LysE"/>
    <property type="match status" value="1"/>
</dbReference>
<proteinExistence type="predicted"/>
<dbReference type="PANTHER" id="PTHR30086">
    <property type="entry name" value="ARGININE EXPORTER PROTEIN ARGO"/>
    <property type="match status" value="1"/>
</dbReference>
<evidence type="ECO:0000313" key="8">
    <source>
        <dbReference type="Proteomes" id="UP001595453"/>
    </source>
</evidence>
<sequence length="198" mass="20627">MLEVVFSLAITTVLLLGSPGPAPLALAATGASYGFRLGLSFLTGILCGLAVVILSAAVGIAALINAAPDLKHVCQLFGAAYILFIACKIAMAPVATSSSTLNMPVFRDGFILNLMNPKAYAAVLALFTQYTIPVESNWLATLISACVVFTVAVVVDTIWLGLGGILKPIFASPKQARVLRVIFAILMIAAVIYAVEQG</sequence>
<keyword evidence="4 6" id="KW-1133">Transmembrane helix</keyword>
<accession>A0ABV7CFZ3</accession>
<name>A0ABV7CFZ3_9GAMM</name>